<comment type="caution">
    <text evidence="1">The sequence shown here is derived from an EMBL/GenBank/DDBJ whole genome shotgun (WGS) entry which is preliminary data.</text>
</comment>
<dbReference type="CDD" id="cd00761">
    <property type="entry name" value="Glyco_tranf_GTA_type"/>
    <property type="match status" value="1"/>
</dbReference>
<keyword evidence="2" id="KW-1185">Reference proteome</keyword>
<organism evidence="1 2">
    <name type="scientific">Novosphingobium sediminis</name>
    <dbReference type="NCBI Taxonomy" id="707214"/>
    <lineage>
        <taxon>Bacteria</taxon>
        <taxon>Pseudomonadati</taxon>
        <taxon>Pseudomonadota</taxon>
        <taxon>Alphaproteobacteria</taxon>
        <taxon>Sphingomonadales</taxon>
        <taxon>Sphingomonadaceae</taxon>
        <taxon>Novosphingobium</taxon>
    </lineage>
</organism>
<sequence>MLRIHIAIATVGRPALLREMVDLIARQTRLPDGVVIVAPSQADFGDAGESAMRPELILSPKGLCRQRNRALEVLDERTDVVLFLDDDFVMAADYCAAIEALFASDPGIAGITGNLVADGVRRGGFTAQQALDLIESDASGLDPAVIPREALYGCNMALRMSLMRGLRFDEALPLYGWQEDIDLTMQLARRGRLVSSGRVTGVHLGVRGGRTSGRRLGYSQVANIVYLLRKGTIPRWLAKRLFWQNLAANLLRAPFPEPHIDRAGRLAGNLRALADLALGRIDPRKIERM</sequence>
<gene>
    <name evidence="1" type="ORF">NSE01_16320</name>
</gene>
<dbReference type="InterPro" id="IPR029044">
    <property type="entry name" value="Nucleotide-diphossugar_trans"/>
</dbReference>
<dbReference type="Gene3D" id="3.90.550.10">
    <property type="entry name" value="Spore Coat Polysaccharide Biosynthesis Protein SpsA, Chain A"/>
    <property type="match status" value="1"/>
</dbReference>
<evidence type="ECO:0000313" key="1">
    <source>
        <dbReference type="EMBL" id="GEN99799.1"/>
    </source>
</evidence>
<dbReference type="AlphaFoldDB" id="A0A512AJC8"/>
<protein>
    <submittedName>
        <fullName evidence="1">Glycosyl transferase</fullName>
    </submittedName>
</protein>
<proteinExistence type="predicted"/>
<dbReference type="SUPFAM" id="SSF53448">
    <property type="entry name" value="Nucleotide-diphospho-sugar transferases"/>
    <property type="match status" value="1"/>
</dbReference>
<dbReference type="EMBL" id="BJYR01000011">
    <property type="protein sequence ID" value="GEN99799.1"/>
    <property type="molecule type" value="Genomic_DNA"/>
</dbReference>
<reference evidence="1 2" key="1">
    <citation type="submission" date="2019-07" db="EMBL/GenBank/DDBJ databases">
        <title>Whole genome shotgun sequence of Novosphingobium sediminis NBRC 106119.</title>
        <authorList>
            <person name="Hosoyama A."/>
            <person name="Uohara A."/>
            <person name="Ohji S."/>
            <person name="Ichikawa N."/>
        </authorList>
    </citation>
    <scope>NUCLEOTIDE SEQUENCE [LARGE SCALE GENOMIC DNA]</scope>
    <source>
        <strain evidence="1 2">NBRC 106119</strain>
    </source>
</reference>
<dbReference type="RefSeq" id="WP_246135106.1">
    <property type="nucleotide sequence ID" value="NZ_BJYR01000011.1"/>
</dbReference>
<dbReference type="Proteomes" id="UP000321464">
    <property type="component" value="Unassembled WGS sequence"/>
</dbReference>
<evidence type="ECO:0000313" key="2">
    <source>
        <dbReference type="Proteomes" id="UP000321464"/>
    </source>
</evidence>
<keyword evidence="1" id="KW-0808">Transferase</keyword>
<accession>A0A512AJC8</accession>
<dbReference type="GO" id="GO:0016740">
    <property type="term" value="F:transferase activity"/>
    <property type="evidence" value="ECO:0007669"/>
    <property type="project" value="UniProtKB-KW"/>
</dbReference>
<name>A0A512AJC8_9SPHN</name>